<feature type="signal peptide" evidence="13">
    <location>
        <begin position="1"/>
        <end position="16"/>
    </location>
</feature>
<comment type="function">
    <text evidence="1">Endothelins are endothelium-derived vasoconstrictor peptides.</text>
</comment>
<dbReference type="PROSITE" id="PS00270">
    <property type="entry name" value="ENDOTHELIN"/>
    <property type="match status" value="1"/>
</dbReference>
<evidence type="ECO:0000256" key="1">
    <source>
        <dbReference type="ARBA" id="ARBA00003023"/>
    </source>
</evidence>
<dbReference type="PANTHER" id="PTHR13874">
    <property type="entry name" value="ENDOTHELIN"/>
    <property type="match status" value="1"/>
</dbReference>
<feature type="region of interest" description="Disordered" evidence="12">
    <location>
        <begin position="168"/>
        <end position="210"/>
    </location>
</feature>
<name>A0A8B8RJN8_CAMFR</name>
<sequence>MELGLWFLFGLTVTSAAGSVPSPQPGDAGRSGEPRAPSAARSEGDTEETVATTAVRGPSPGSHGQEQGPGQFGEQAAKGDPVHHRARRCTCLTYKDKECVYYCHLDIIWINTPERTVPYGLSNYRGSFRARRSAGPAPRSPRPSTWTLRCACAESEDQACARFCARSPAARGNSRTAGKPDKKAGEQASSVARDLRPRRLKSRTDRASRL</sequence>
<reference evidence="16" key="1">
    <citation type="submission" date="2025-08" db="UniProtKB">
        <authorList>
            <consortium name="RefSeq"/>
        </authorList>
    </citation>
    <scope>IDENTIFICATION</scope>
    <source>
        <tissue evidence="16">Ear skin</tissue>
    </source>
</reference>
<dbReference type="AlphaFoldDB" id="A0A8B8RJN8"/>
<comment type="subcellular location">
    <subcellularLocation>
        <location evidence="2">Secreted</location>
    </subcellularLocation>
</comment>
<keyword evidence="7" id="KW-0838">Vasoactive</keyword>
<evidence type="ECO:0000313" key="16">
    <source>
        <dbReference type="RefSeq" id="XP_032317354.1"/>
    </source>
</evidence>
<keyword evidence="15" id="KW-1185">Reference proteome</keyword>
<keyword evidence="8" id="KW-1015">Disulfide bond</keyword>
<accession>A0A8B8RJN8</accession>
<dbReference type="Pfam" id="PF00322">
    <property type="entry name" value="Endothelin"/>
    <property type="match status" value="1"/>
</dbReference>
<evidence type="ECO:0000313" key="15">
    <source>
        <dbReference type="Proteomes" id="UP000694856"/>
    </source>
</evidence>
<dbReference type="GeneID" id="102516158"/>
<feature type="region of interest" description="Disordered" evidence="12">
    <location>
        <begin position="16"/>
        <end position="79"/>
    </location>
</feature>
<dbReference type="InterPro" id="IPR020475">
    <property type="entry name" value="Endothelin"/>
</dbReference>
<dbReference type="InterPro" id="IPR019764">
    <property type="entry name" value="Endothelin_toxin_CS"/>
</dbReference>
<dbReference type="PRINTS" id="PR00365">
    <property type="entry name" value="ENDOTHELIN"/>
</dbReference>
<evidence type="ECO:0000256" key="2">
    <source>
        <dbReference type="ARBA" id="ARBA00004613"/>
    </source>
</evidence>
<feature type="compositionally biased region" description="Low complexity" evidence="12">
    <location>
        <begin position="64"/>
        <end position="75"/>
    </location>
</feature>
<dbReference type="KEGG" id="cfr:102516158"/>
<dbReference type="GO" id="GO:0006874">
    <property type="term" value="P:intracellular calcium ion homeostasis"/>
    <property type="evidence" value="ECO:0007669"/>
    <property type="project" value="TreeGrafter"/>
</dbReference>
<evidence type="ECO:0000256" key="5">
    <source>
        <dbReference type="ARBA" id="ARBA00022685"/>
    </source>
</evidence>
<protein>
    <recommendedName>
        <fullName evidence="10">Endothelin-3</fullName>
    </recommendedName>
    <alternativeName>
        <fullName evidence="11">Preproendothelin-3</fullName>
    </alternativeName>
</protein>
<evidence type="ECO:0000256" key="7">
    <source>
        <dbReference type="ARBA" id="ARBA00022858"/>
    </source>
</evidence>
<feature type="domain" description="Endothelin-like toxin" evidence="14">
    <location>
        <begin position="88"/>
        <end position="109"/>
    </location>
</feature>
<comment type="similarity">
    <text evidence="3">Belongs to the endothelin/sarafotoxin family.</text>
</comment>
<dbReference type="Proteomes" id="UP000694856">
    <property type="component" value="Chromosome 19"/>
</dbReference>
<evidence type="ECO:0000256" key="9">
    <source>
        <dbReference type="ARBA" id="ARBA00023322"/>
    </source>
</evidence>
<evidence type="ECO:0000256" key="4">
    <source>
        <dbReference type="ARBA" id="ARBA00022525"/>
    </source>
</evidence>
<dbReference type="GO" id="GO:0014826">
    <property type="term" value="P:vein smooth muscle contraction"/>
    <property type="evidence" value="ECO:0007669"/>
    <property type="project" value="TreeGrafter"/>
</dbReference>
<evidence type="ECO:0000256" key="8">
    <source>
        <dbReference type="ARBA" id="ARBA00023157"/>
    </source>
</evidence>
<evidence type="ECO:0000256" key="3">
    <source>
        <dbReference type="ARBA" id="ARBA00010959"/>
    </source>
</evidence>
<evidence type="ECO:0000256" key="11">
    <source>
        <dbReference type="ARBA" id="ARBA00041850"/>
    </source>
</evidence>
<dbReference type="InterPro" id="IPR001928">
    <property type="entry name" value="Endothln-like_toxin"/>
</dbReference>
<evidence type="ECO:0000259" key="14">
    <source>
        <dbReference type="SMART" id="SM00272"/>
    </source>
</evidence>
<feature type="compositionally biased region" description="Basic and acidic residues" evidence="12">
    <location>
        <begin position="193"/>
        <end position="210"/>
    </location>
</feature>
<dbReference type="GO" id="GO:0003100">
    <property type="term" value="P:regulation of systemic arterial blood pressure by endothelin"/>
    <property type="evidence" value="ECO:0007669"/>
    <property type="project" value="TreeGrafter"/>
</dbReference>
<proteinExistence type="inferred from homology"/>
<dbReference type="SMART" id="SM00272">
    <property type="entry name" value="END"/>
    <property type="match status" value="2"/>
</dbReference>
<feature type="domain" description="Endothelin-like toxin" evidence="14">
    <location>
        <begin position="149"/>
        <end position="170"/>
    </location>
</feature>
<keyword evidence="6 13" id="KW-0732">Signal</keyword>
<keyword evidence="9" id="KW-0839">Vasoconstrictor</keyword>
<dbReference type="RefSeq" id="XP_032317354.1">
    <property type="nucleotide sequence ID" value="XM_032461463.1"/>
</dbReference>
<evidence type="ECO:0000256" key="12">
    <source>
        <dbReference type="SAM" id="MobiDB-lite"/>
    </source>
</evidence>
<evidence type="ECO:0000256" key="10">
    <source>
        <dbReference type="ARBA" id="ARBA00040198"/>
    </source>
</evidence>
<dbReference type="GO" id="GO:0005179">
    <property type="term" value="F:hormone activity"/>
    <property type="evidence" value="ECO:0007669"/>
    <property type="project" value="TreeGrafter"/>
</dbReference>
<keyword evidence="4" id="KW-0964">Secreted</keyword>
<dbReference type="PANTHER" id="PTHR13874:SF11">
    <property type="entry name" value="ENDOTHELIN-3"/>
    <property type="match status" value="1"/>
</dbReference>
<keyword evidence="5" id="KW-0165">Cleavage on pair of basic residues</keyword>
<dbReference type="GO" id="GO:0031708">
    <property type="term" value="F:endothelin B receptor binding"/>
    <property type="evidence" value="ECO:0007669"/>
    <property type="project" value="TreeGrafter"/>
</dbReference>
<evidence type="ECO:0000256" key="13">
    <source>
        <dbReference type="SAM" id="SignalP"/>
    </source>
</evidence>
<dbReference type="GO" id="GO:0005615">
    <property type="term" value="C:extracellular space"/>
    <property type="evidence" value="ECO:0007669"/>
    <property type="project" value="TreeGrafter"/>
</dbReference>
<evidence type="ECO:0000256" key="6">
    <source>
        <dbReference type="ARBA" id="ARBA00022729"/>
    </source>
</evidence>
<gene>
    <name evidence="16" type="primary">EDN3</name>
</gene>
<feature type="chain" id="PRO_5034325962" description="Endothelin-3" evidence="13">
    <location>
        <begin position="17"/>
        <end position="210"/>
    </location>
</feature>
<dbReference type="GO" id="GO:0019229">
    <property type="term" value="P:regulation of vasoconstriction"/>
    <property type="evidence" value="ECO:0007669"/>
    <property type="project" value="InterPro"/>
</dbReference>
<dbReference type="CTD" id="1908"/>
<organism evidence="15 16">
    <name type="scientific">Camelus ferus</name>
    <name type="common">Wild bactrian camel</name>
    <name type="synonym">Camelus bactrianus ferus</name>
    <dbReference type="NCBI Taxonomy" id="419612"/>
    <lineage>
        <taxon>Eukaryota</taxon>
        <taxon>Metazoa</taxon>
        <taxon>Chordata</taxon>
        <taxon>Craniata</taxon>
        <taxon>Vertebrata</taxon>
        <taxon>Euteleostomi</taxon>
        <taxon>Mammalia</taxon>
        <taxon>Eutheria</taxon>
        <taxon>Laurasiatheria</taxon>
        <taxon>Artiodactyla</taxon>
        <taxon>Tylopoda</taxon>
        <taxon>Camelidae</taxon>
        <taxon>Camelus</taxon>
    </lineage>
</organism>